<evidence type="ECO:0000313" key="2">
    <source>
        <dbReference type="EMBL" id="QDT75887.1"/>
    </source>
</evidence>
<gene>
    <name evidence="2" type="ORF">I41_51310</name>
</gene>
<dbReference type="InterPro" id="IPR032675">
    <property type="entry name" value="LRR_dom_sf"/>
</dbReference>
<organism evidence="2 3">
    <name type="scientific">Lacipirellula limnantheis</name>
    <dbReference type="NCBI Taxonomy" id="2528024"/>
    <lineage>
        <taxon>Bacteria</taxon>
        <taxon>Pseudomonadati</taxon>
        <taxon>Planctomycetota</taxon>
        <taxon>Planctomycetia</taxon>
        <taxon>Pirellulales</taxon>
        <taxon>Lacipirellulaceae</taxon>
        <taxon>Lacipirellula</taxon>
    </lineage>
</organism>
<dbReference type="Proteomes" id="UP000317909">
    <property type="component" value="Chromosome"/>
</dbReference>
<dbReference type="SUPFAM" id="SSF52047">
    <property type="entry name" value="RNI-like"/>
    <property type="match status" value="1"/>
</dbReference>
<evidence type="ECO:0000313" key="3">
    <source>
        <dbReference type="Proteomes" id="UP000317909"/>
    </source>
</evidence>
<evidence type="ECO:0000256" key="1">
    <source>
        <dbReference type="SAM" id="MobiDB-lite"/>
    </source>
</evidence>
<protein>
    <recommendedName>
        <fullName evidence="4">Leucine Rich repeats (2 copies)</fullName>
    </recommendedName>
</protein>
<dbReference type="AlphaFoldDB" id="A0A517U5I3"/>
<dbReference type="KEGG" id="llh:I41_51310"/>
<reference evidence="2 3" key="1">
    <citation type="submission" date="2019-02" db="EMBL/GenBank/DDBJ databases">
        <title>Deep-cultivation of Planctomycetes and their phenomic and genomic characterization uncovers novel biology.</title>
        <authorList>
            <person name="Wiegand S."/>
            <person name="Jogler M."/>
            <person name="Boedeker C."/>
            <person name="Pinto D."/>
            <person name="Vollmers J."/>
            <person name="Rivas-Marin E."/>
            <person name="Kohn T."/>
            <person name="Peeters S.H."/>
            <person name="Heuer A."/>
            <person name="Rast P."/>
            <person name="Oberbeckmann S."/>
            <person name="Bunk B."/>
            <person name="Jeske O."/>
            <person name="Meyerdierks A."/>
            <person name="Storesund J.E."/>
            <person name="Kallscheuer N."/>
            <person name="Luecker S."/>
            <person name="Lage O.M."/>
            <person name="Pohl T."/>
            <person name="Merkel B.J."/>
            <person name="Hornburger P."/>
            <person name="Mueller R.-W."/>
            <person name="Bruemmer F."/>
            <person name="Labrenz M."/>
            <person name="Spormann A.M."/>
            <person name="Op den Camp H."/>
            <person name="Overmann J."/>
            <person name="Amann R."/>
            <person name="Jetten M.S.M."/>
            <person name="Mascher T."/>
            <person name="Medema M.H."/>
            <person name="Devos D.P."/>
            <person name="Kaster A.-K."/>
            <person name="Ovreas L."/>
            <person name="Rohde M."/>
            <person name="Galperin M.Y."/>
            <person name="Jogler C."/>
        </authorList>
    </citation>
    <scope>NUCLEOTIDE SEQUENCE [LARGE SCALE GENOMIC DNA]</scope>
    <source>
        <strain evidence="2 3">I41</strain>
    </source>
</reference>
<name>A0A517U5I3_9BACT</name>
<dbReference type="EMBL" id="CP036339">
    <property type="protein sequence ID" value="QDT75887.1"/>
    <property type="molecule type" value="Genomic_DNA"/>
</dbReference>
<proteinExistence type="predicted"/>
<evidence type="ECO:0008006" key="4">
    <source>
        <dbReference type="Google" id="ProtNLM"/>
    </source>
</evidence>
<sequence length="190" mass="21185">MAGVFVAILGLMVLGLLAEGKRDQQEFEKRRAERWQEDVSLVKAGNDGSRIFVNDPTLVEMLANEPECIANLTTLYFSMADLDDDRFAAVKKLTNLRSVGFYDCQGMDAAAKTIEGMPSIEEIWCEGECFTAAGVKSLATLPNLKRVEFVWEVDPASEQLLRSTLPNVEIKLPPPEELEEERSEDRAGQK</sequence>
<keyword evidence="3" id="KW-1185">Reference proteome</keyword>
<accession>A0A517U5I3</accession>
<dbReference type="Gene3D" id="3.80.10.10">
    <property type="entry name" value="Ribonuclease Inhibitor"/>
    <property type="match status" value="1"/>
</dbReference>
<feature type="region of interest" description="Disordered" evidence="1">
    <location>
        <begin position="171"/>
        <end position="190"/>
    </location>
</feature>